<reference evidence="2 3" key="1">
    <citation type="submission" date="2019-11" db="EMBL/GenBank/DDBJ databases">
        <title>Venturia inaequalis Genome Resource.</title>
        <authorList>
            <person name="Lichtner F.J."/>
        </authorList>
    </citation>
    <scope>NUCLEOTIDE SEQUENCE [LARGE SCALE GENOMIC DNA]</scope>
    <source>
        <strain evidence="2">Bline_iso_100314</strain>
    </source>
</reference>
<name>A0A8H3UZC5_VENIN</name>
<comment type="caution">
    <text evidence="2">The sequence shown here is derived from an EMBL/GenBank/DDBJ whole genome shotgun (WGS) entry which is preliminary data.</text>
</comment>
<evidence type="ECO:0000256" key="1">
    <source>
        <dbReference type="SAM" id="MobiDB-lite"/>
    </source>
</evidence>
<evidence type="ECO:0000313" key="2">
    <source>
        <dbReference type="EMBL" id="KAE9978201.1"/>
    </source>
</evidence>
<dbReference type="EMBL" id="WNWQ01000116">
    <property type="protein sequence ID" value="KAE9978201.1"/>
    <property type="molecule type" value="Genomic_DNA"/>
</dbReference>
<dbReference type="Proteomes" id="UP000433883">
    <property type="component" value="Unassembled WGS sequence"/>
</dbReference>
<accession>A0A8H3UZC5</accession>
<dbReference type="InterPro" id="IPR029063">
    <property type="entry name" value="SAM-dependent_MTases_sf"/>
</dbReference>
<dbReference type="Pfam" id="PF10294">
    <property type="entry name" value="Methyltransf_16"/>
    <property type="match status" value="1"/>
</dbReference>
<protein>
    <submittedName>
        <fullName evidence="2">Uncharacterized protein</fullName>
    </submittedName>
</protein>
<dbReference type="Pfam" id="PF12855">
    <property type="entry name" value="Ecl1"/>
    <property type="match status" value="1"/>
</dbReference>
<feature type="region of interest" description="Disordered" evidence="1">
    <location>
        <begin position="591"/>
        <end position="629"/>
    </location>
</feature>
<dbReference type="GO" id="GO:0008757">
    <property type="term" value="F:S-adenosylmethionine-dependent methyltransferase activity"/>
    <property type="evidence" value="ECO:0007669"/>
    <property type="project" value="UniProtKB-ARBA"/>
</dbReference>
<feature type="region of interest" description="Disordered" evidence="1">
    <location>
        <begin position="648"/>
        <end position="690"/>
    </location>
</feature>
<sequence length="743" mass="81915">MASLSHGEHELELFTRQVLQLVDPKELQWPSSDSLRSVVVQSRIYQKLFQSEHPPPERYQLRVLKKLLSLIEESIVDPDEDEISDELSAALASLVTKKLPSEAQAAQQPSYVTYKFSTASNQVPFVTVLESRSLLSTSGGTGFRTWEAALHLGSYLSTDEGTALVRGKRVLELGSGTGMLSILCARWLGCIQVTATDGDDRVVEALQNNVFINRLQRSDLITARLLKWGRALEENEGGMQQEVDIVIGADVTYDPTIIPPLISTLRELSTINESVEILVAATVRKTDTFSLFLNACNEAARYPDSIATDIGGDADEVDYDGNGVGDSTFDTLEKRVHDGSLGNTAKRKVRTSTQTALLSLRLKSLEDVQQLVKSKSNIPKRALPLLHLRCLATMATHHRNPTTGRKTQTTPGRLSRPGLAGKRNSSHGAVSKANGKNVKKHEEETEEDAMAASFLQYCATCEKQIAVPSNSILYCSEGCRRKDNAKVLTYNNGADSPPMTPVQQFFFDDLPVRDIIPQRSPTVAHSKRFSCSSLSEDEGQYFDEESHHGEKNYRYSDATYYLHQLQSEDSHHSSTPRPHYNRSFTALSTMSNAPSLSHSPTSSTAGMSFPYTPSSTTQRPLPSRINPFSTSYKDVRSIDLVNPFALTSSRYPVPTTAPSSLHHRPRQDSAHQTSTRRNSAHYGNPSAGAQISQGYAEGEMMSYEKVGSPARGMQGEGYGSLKQLFRFSEMQAPPQSANGHARH</sequence>
<evidence type="ECO:0000313" key="3">
    <source>
        <dbReference type="Proteomes" id="UP000433883"/>
    </source>
</evidence>
<dbReference type="PANTHER" id="PTHR14614">
    <property type="entry name" value="HEPATOCELLULAR CARCINOMA-ASSOCIATED ANTIGEN"/>
    <property type="match status" value="1"/>
</dbReference>
<dbReference type="AlphaFoldDB" id="A0A8H3UZC5"/>
<dbReference type="CDD" id="cd02440">
    <property type="entry name" value="AdoMet_MTases"/>
    <property type="match status" value="1"/>
</dbReference>
<dbReference type="PANTHER" id="PTHR14614:SF130">
    <property type="entry name" value="PROTEIN-LYSINE N-METHYLTRANSFERASE EEF2KMT"/>
    <property type="match status" value="1"/>
</dbReference>
<feature type="region of interest" description="Disordered" evidence="1">
    <location>
        <begin position="396"/>
        <end position="444"/>
    </location>
</feature>
<gene>
    <name evidence="2" type="ORF">BLS_000793</name>
</gene>
<dbReference type="GO" id="GO:0005737">
    <property type="term" value="C:cytoplasm"/>
    <property type="evidence" value="ECO:0007669"/>
    <property type="project" value="TreeGrafter"/>
</dbReference>
<proteinExistence type="predicted"/>
<dbReference type="SUPFAM" id="SSF53335">
    <property type="entry name" value="S-adenosyl-L-methionine-dependent methyltransferases"/>
    <property type="match status" value="1"/>
</dbReference>
<dbReference type="InterPro" id="IPR024368">
    <property type="entry name" value="Ecl1/2/3"/>
</dbReference>
<dbReference type="Gene3D" id="3.40.50.150">
    <property type="entry name" value="Vaccinia Virus protein VP39"/>
    <property type="match status" value="1"/>
</dbReference>
<feature type="compositionally biased region" description="Polar residues" evidence="1">
    <location>
        <begin position="401"/>
        <end position="412"/>
    </location>
</feature>
<organism evidence="2 3">
    <name type="scientific">Venturia inaequalis</name>
    <name type="common">Apple scab fungus</name>
    <dbReference type="NCBI Taxonomy" id="5025"/>
    <lineage>
        <taxon>Eukaryota</taxon>
        <taxon>Fungi</taxon>
        <taxon>Dikarya</taxon>
        <taxon>Ascomycota</taxon>
        <taxon>Pezizomycotina</taxon>
        <taxon>Dothideomycetes</taxon>
        <taxon>Pleosporomycetidae</taxon>
        <taxon>Venturiales</taxon>
        <taxon>Venturiaceae</taxon>
        <taxon>Venturia</taxon>
    </lineage>
</organism>
<dbReference type="InterPro" id="IPR019410">
    <property type="entry name" value="Methyltransf_16"/>
</dbReference>